<evidence type="ECO:0008006" key="2">
    <source>
        <dbReference type="Google" id="ProtNLM"/>
    </source>
</evidence>
<dbReference type="EMBL" id="KQ417425">
    <property type="protein sequence ID" value="KOF92013.1"/>
    <property type="molecule type" value="Genomic_DNA"/>
</dbReference>
<organism evidence="1">
    <name type="scientific">Octopus bimaculoides</name>
    <name type="common">California two-spotted octopus</name>
    <dbReference type="NCBI Taxonomy" id="37653"/>
    <lineage>
        <taxon>Eukaryota</taxon>
        <taxon>Metazoa</taxon>
        <taxon>Spiralia</taxon>
        <taxon>Lophotrochozoa</taxon>
        <taxon>Mollusca</taxon>
        <taxon>Cephalopoda</taxon>
        <taxon>Coleoidea</taxon>
        <taxon>Octopodiformes</taxon>
        <taxon>Octopoda</taxon>
        <taxon>Incirrata</taxon>
        <taxon>Octopodidae</taxon>
        <taxon>Octopus</taxon>
    </lineage>
</organism>
<sequence>MHRVIVKQTMEWQTSLCVCFVNFEKTFDSEFSCQVIHAGRLSEEFRVIMGVRQGCLLSPPLFLVLDWVTRTAYATSGR</sequence>
<name>A0A0L8HRW0_OCTBM</name>
<protein>
    <recommendedName>
        <fullName evidence="2">Reverse transcriptase domain-containing protein</fullName>
    </recommendedName>
</protein>
<feature type="non-terminal residue" evidence="1">
    <location>
        <position position="78"/>
    </location>
</feature>
<gene>
    <name evidence="1" type="ORF">OCBIM_22007556mg</name>
</gene>
<accession>A0A0L8HRW0</accession>
<proteinExistence type="predicted"/>
<reference evidence="1" key="1">
    <citation type="submission" date="2015-07" db="EMBL/GenBank/DDBJ databases">
        <title>MeaNS - Measles Nucleotide Surveillance Program.</title>
        <authorList>
            <person name="Tran T."/>
            <person name="Druce J."/>
        </authorList>
    </citation>
    <scope>NUCLEOTIDE SEQUENCE</scope>
    <source>
        <strain evidence="1">UCB-OBI-ISO-001</strain>
        <tissue evidence="1">Gonad</tissue>
    </source>
</reference>
<dbReference type="AlphaFoldDB" id="A0A0L8HRW0"/>
<evidence type="ECO:0000313" key="1">
    <source>
        <dbReference type="EMBL" id="KOF92013.1"/>
    </source>
</evidence>